<keyword evidence="1" id="KW-0808">Transferase</keyword>
<dbReference type="InterPro" id="IPR039620">
    <property type="entry name" value="BKI1/MAKR1/3/4"/>
</dbReference>
<dbReference type="PaxDb" id="4097-A0A1S3X4M3"/>
<gene>
    <name evidence="1" type="primary">LOC107761196</name>
</gene>
<dbReference type="PANTHER" id="PTHR33312">
    <property type="entry name" value="MEMBRANE-ASSOCIATED KINASE REGULATOR 4-RELATED"/>
    <property type="match status" value="1"/>
</dbReference>
<sequence length="275" mass="30750">MATNPPLSDEEDYIDIEVNSYYSYFSCPSTISSPQNREFEFQLASIINDKKTTTSPADEVFFKGKLLPLHQKILPPYSFKEDEEESFCINFLITSTNNSPIRSSNISCRVSFELNPNEWFSTELTTSSINDNNNSPKKLWSKKFKLMSQKIKASREFLKSLFSKYSCKKTPLKNNGILCGASPTLASTIKNINRADEDNNVNNNYSSRSFSAAAEIKWNSPTKSLSSSCGGSTSFSSSYCSFNSNNDDLSLLKRSNSFTSQMGSIEAAIAYCKKS</sequence>
<dbReference type="GO" id="GO:0005886">
    <property type="term" value="C:plasma membrane"/>
    <property type="evidence" value="ECO:0007669"/>
    <property type="project" value="InterPro"/>
</dbReference>
<keyword evidence="1" id="KW-0418">Kinase</keyword>
<name>A0A1S3X4M3_TOBAC</name>
<dbReference type="AlphaFoldDB" id="A0A1S3X4M3"/>
<dbReference type="GO" id="GO:0016301">
    <property type="term" value="F:kinase activity"/>
    <property type="evidence" value="ECO:0007669"/>
    <property type="project" value="UniProtKB-KW"/>
</dbReference>
<dbReference type="OMA" id="NDHKISP"/>
<evidence type="ECO:0000313" key="1">
    <source>
        <dbReference type="RefSeq" id="XP_016434874.1"/>
    </source>
</evidence>
<dbReference type="PANTHER" id="PTHR33312:SF27">
    <property type="entry name" value="MEMBRANE-ASSOCIATED KINASE REGULATOR 4-RELATED"/>
    <property type="match status" value="1"/>
</dbReference>
<dbReference type="OrthoDB" id="1305098at2759"/>
<accession>A0A1S3X4M3</accession>
<dbReference type="STRING" id="4097.A0A1S3X4M3"/>
<protein>
    <submittedName>
        <fullName evidence="1">Probable membrane-associated kinase regulator 4</fullName>
    </submittedName>
</protein>
<proteinExistence type="predicted"/>
<organism evidence="1">
    <name type="scientific">Nicotiana tabacum</name>
    <name type="common">Common tobacco</name>
    <dbReference type="NCBI Taxonomy" id="4097"/>
    <lineage>
        <taxon>Eukaryota</taxon>
        <taxon>Viridiplantae</taxon>
        <taxon>Streptophyta</taxon>
        <taxon>Embryophyta</taxon>
        <taxon>Tracheophyta</taxon>
        <taxon>Spermatophyta</taxon>
        <taxon>Magnoliopsida</taxon>
        <taxon>eudicotyledons</taxon>
        <taxon>Gunneridae</taxon>
        <taxon>Pentapetalae</taxon>
        <taxon>asterids</taxon>
        <taxon>lamiids</taxon>
        <taxon>Solanales</taxon>
        <taxon>Solanaceae</taxon>
        <taxon>Nicotianoideae</taxon>
        <taxon>Nicotianeae</taxon>
        <taxon>Nicotiana</taxon>
    </lineage>
</organism>
<dbReference type="KEGG" id="nta:107761196"/>
<dbReference type="RefSeq" id="XP_016434874.1">
    <property type="nucleotide sequence ID" value="XM_016579388.1"/>
</dbReference>
<reference evidence="1" key="1">
    <citation type="submission" date="2025-08" db="UniProtKB">
        <authorList>
            <consortium name="RefSeq"/>
        </authorList>
    </citation>
    <scope>IDENTIFICATION</scope>
</reference>
<dbReference type="GO" id="GO:0019210">
    <property type="term" value="F:kinase inhibitor activity"/>
    <property type="evidence" value="ECO:0007669"/>
    <property type="project" value="InterPro"/>
</dbReference>